<evidence type="ECO:0000256" key="1">
    <source>
        <dbReference type="SAM" id="SignalP"/>
    </source>
</evidence>
<feature type="chain" id="PRO_5035233721" description="GLUG domain-containing protein" evidence="1">
    <location>
        <begin position="28"/>
        <end position="377"/>
    </location>
</feature>
<keyword evidence="4" id="KW-1185">Reference proteome</keyword>
<evidence type="ECO:0000259" key="2">
    <source>
        <dbReference type="Pfam" id="PF07581"/>
    </source>
</evidence>
<evidence type="ECO:0000313" key="4">
    <source>
        <dbReference type="Proteomes" id="UP000607645"/>
    </source>
</evidence>
<dbReference type="InterPro" id="IPR011493">
    <property type="entry name" value="GLUG"/>
</dbReference>
<dbReference type="RefSeq" id="WP_186919362.1">
    <property type="nucleotide sequence ID" value="NZ_JACOPQ010000008.1"/>
</dbReference>
<evidence type="ECO:0000313" key="3">
    <source>
        <dbReference type="EMBL" id="MBC5737550.1"/>
    </source>
</evidence>
<dbReference type="EMBL" id="JACOPQ010000008">
    <property type="protein sequence ID" value="MBC5737550.1"/>
    <property type="molecule type" value="Genomic_DNA"/>
</dbReference>
<protein>
    <recommendedName>
        <fullName evidence="2">GLUG domain-containing protein</fullName>
    </recommendedName>
</protein>
<accession>A0A8J6JNU3</accession>
<gene>
    <name evidence="3" type="ORF">H8S62_11095</name>
</gene>
<dbReference type="Proteomes" id="UP000607645">
    <property type="component" value="Unassembled WGS sequence"/>
</dbReference>
<feature type="signal peptide" evidence="1">
    <location>
        <begin position="1"/>
        <end position="27"/>
    </location>
</feature>
<dbReference type="SUPFAM" id="SSF51126">
    <property type="entry name" value="Pectin lyase-like"/>
    <property type="match status" value="1"/>
</dbReference>
<name>A0A8J6JNU3_9FIRM</name>
<sequence length="377" mass="38401">MKHTGKALALFLALTLAASLLAIPSFAAYVPETPSADGWDGETYSVPVISDREITIATAEELAWVSAHSRGADTDNADIPAAFSGYTLNVTADVDLNHQAWTPIDNFHGTFKGVPADAGEGGYVTISNFTVSAAGDYAGLFGNINFGESAGTPVFQNICLTNVELTGERYLGALVGQGYTARITNCHAKDVTVTGNQYAGGLVGSGYCTMTDCTVDGAVITATKKTTTVDGDNVGGMIGFLGEGNITLSGCTVSNSSVTATRQAGGVAGVILYGNSVVDCRAVNTQVHTTNTTSQFLARITKSGPAAGGIVGEATCGGNTAITISGCTVDSDCAITSAAGTYPVGGILGYAKNYSAAALTMSGNTYPNGYVEARTAY</sequence>
<dbReference type="AlphaFoldDB" id="A0A8J6JNU3"/>
<keyword evidence="1" id="KW-0732">Signal</keyword>
<dbReference type="Gene3D" id="2.160.20.110">
    <property type="match status" value="1"/>
</dbReference>
<organism evidence="3 4">
    <name type="scientific">Lawsonibacter faecis</name>
    <dbReference type="NCBI Taxonomy" id="2763052"/>
    <lineage>
        <taxon>Bacteria</taxon>
        <taxon>Bacillati</taxon>
        <taxon>Bacillota</taxon>
        <taxon>Clostridia</taxon>
        <taxon>Eubacteriales</taxon>
        <taxon>Oscillospiraceae</taxon>
        <taxon>Lawsonibacter</taxon>
    </lineage>
</organism>
<feature type="domain" description="GLUG" evidence="2">
    <location>
        <begin position="195"/>
        <end position="219"/>
    </location>
</feature>
<comment type="caution">
    <text evidence="3">The sequence shown here is derived from an EMBL/GenBank/DDBJ whole genome shotgun (WGS) entry which is preliminary data.</text>
</comment>
<dbReference type="InterPro" id="IPR011050">
    <property type="entry name" value="Pectin_lyase_fold/virulence"/>
</dbReference>
<reference evidence="3" key="1">
    <citation type="submission" date="2020-08" db="EMBL/GenBank/DDBJ databases">
        <title>Genome public.</title>
        <authorList>
            <person name="Liu C."/>
            <person name="Sun Q."/>
        </authorList>
    </citation>
    <scope>NUCLEOTIDE SEQUENCE</scope>
    <source>
        <strain evidence="3">NSJ-52</strain>
    </source>
</reference>
<proteinExistence type="predicted"/>
<feature type="domain" description="GLUG" evidence="2">
    <location>
        <begin position="169"/>
        <end position="194"/>
    </location>
</feature>
<dbReference type="Pfam" id="PF07581">
    <property type="entry name" value="Glug"/>
    <property type="match status" value="2"/>
</dbReference>